<dbReference type="STRING" id="1227492.C482_03386"/>
<dbReference type="OrthoDB" id="23466at2157"/>
<feature type="domain" description="4Fe-4S Mo/W bis-MGD-type" evidence="4">
    <location>
        <begin position="76"/>
        <end position="145"/>
    </location>
</feature>
<dbReference type="PROSITE" id="PS51669">
    <property type="entry name" value="4FE4S_MOW_BIS_MGD"/>
    <property type="match status" value="1"/>
</dbReference>
<dbReference type="GO" id="GO:0051536">
    <property type="term" value="F:iron-sulfur cluster binding"/>
    <property type="evidence" value="ECO:0007669"/>
    <property type="project" value="UniProtKB-KW"/>
</dbReference>
<gene>
    <name evidence="5" type="ORF">C482_03386</name>
</gene>
<dbReference type="InterPro" id="IPR006963">
    <property type="entry name" value="Mopterin_OxRdtase_4Fe-4S_dom"/>
</dbReference>
<dbReference type="SUPFAM" id="SSF50692">
    <property type="entry name" value="ADC-like"/>
    <property type="match status" value="1"/>
</dbReference>
<dbReference type="Gene3D" id="3.40.50.12440">
    <property type="match status" value="4"/>
</dbReference>
<keyword evidence="2" id="KW-0408">Iron</keyword>
<evidence type="ECO:0000256" key="3">
    <source>
        <dbReference type="ARBA" id="ARBA00023014"/>
    </source>
</evidence>
<evidence type="ECO:0000313" key="6">
    <source>
        <dbReference type="Proteomes" id="UP000011693"/>
    </source>
</evidence>
<dbReference type="PANTHER" id="PTHR43742">
    <property type="entry name" value="TRIMETHYLAMINE-N-OXIDE REDUCTASE"/>
    <property type="match status" value="1"/>
</dbReference>
<evidence type="ECO:0000256" key="1">
    <source>
        <dbReference type="ARBA" id="ARBA00022723"/>
    </source>
</evidence>
<protein>
    <submittedName>
        <fullName evidence="5">Molybdopterin oxidoreductase</fullName>
    </submittedName>
</protein>
<dbReference type="InterPro" id="IPR006656">
    <property type="entry name" value="Mopterin_OxRdtase"/>
</dbReference>
<dbReference type="AlphaFoldDB" id="M0B1Y9"/>
<dbReference type="InterPro" id="IPR050612">
    <property type="entry name" value="Prok_Mopterin_Oxidored"/>
</dbReference>
<evidence type="ECO:0000256" key="2">
    <source>
        <dbReference type="ARBA" id="ARBA00023004"/>
    </source>
</evidence>
<keyword evidence="3" id="KW-0411">Iron-sulfur</keyword>
<organism evidence="5 6">
    <name type="scientific">Natrialba chahannaoensis JCM 10990</name>
    <dbReference type="NCBI Taxonomy" id="1227492"/>
    <lineage>
        <taxon>Archaea</taxon>
        <taxon>Methanobacteriati</taxon>
        <taxon>Methanobacteriota</taxon>
        <taxon>Stenosarchaea group</taxon>
        <taxon>Halobacteria</taxon>
        <taxon>Halobacteriales</taxon>
        <taxon>Natrialbaceae</taxon>
        <taxon>Natrialba</taxon>
    </lineage>
</organism>
<dbReference type="EMBL" id="AOIN01000023">
    <property type="protein sequence ID" value="ELZ04805.1"/>
    <property type="molecule type" value="Genomic_DNA"/>
</dbReference>
<keyword evidence="1" id="KW-0479">Metal-binding</keyword>
<dbReference type="GO" id="GO:0016491">
    <property type="term" value="F:oxidoreductase activity"/>
    <property type="evidence" value="ECO:0007669"/>
    <property type="project" value="InterPro"/>
</dbReference>
<dbReference type="RefSeq" id="WP_006166072.1">
    <property type="nucleotide sequence ID" value="NZ_AOIN01000023.1"/>
</dbReference>
<sequence length="1175" mass="132942">MSDDTDAGVGSDLSLTRRELGAAAAGVAGASGLGLLGYRRLTRDGEVGAADDTMNPLEEYPNQEWEDHYRDVWEPDDSYMLTCTPNDTHNCFLEASVKNGEITRLGPSMNYGEAEDLYGNQATSRWDPRVCNKGLAMIERFYSDRRVKAPMVREGFMEWYEDGFPRDDDGSMPEEYANRGEDDWIEVDHEEAYEIAAEAFIEIADQYSGESGMQALLEQEYDERVVDQTQGVGVRSMKFRGGMPLLGPIKLFGQYRTANSMALLDHHVRDVDEGEALGAVGLDNYSFHTDLPPGHPMVTGQQTVDFDLANVEYADHVILCGINYLTTKMADCHWLTEARLKGTKITGIFTDYNATASKCDELITLRPATDSALFLGAARVLIEEELYDEDFVRQYTDLPMLVRLDEGEFLRASDVFEDHELGDLEKTATVADDADRPGVDVTDIDEQFITEEMREEWGDFVVRDDETGQLEVVTREEIGESFDVAATLEGTFEVELADGETAEVRPVFDLIKEHLVETWDLESTAEVTGTEPEAVENLAHDLADNQEETLILKGMGPNHYTNQDLKDRSAFLIASLTQNVGSFSGNIGSYAGNYRAAYFNGVWQYTQENPFDPELDPDAEAEVDGRFDMQSAHWYANLDEPLEVEGEYFQGDSHMHTPTKSVWIAGSNSFLGNAKGAYKIIEDALRTGRIEAFFTNEWWWTMTCEYSDIVFPADSWAEHKVHDITASVTNPFVITMPESGIDRIYNTRNDAQHYKGVAQKLAEKLDEPRFEDYWEFIDEDEYQAKPYLQRIIDNSNMVKGYDVEELLDDAEDGTPALIMSRTYPKYVGSRQIQDDEPWYTKTGRMEFFREEEEFARAGENIPVHREPIDATPYEPNVLVDNSDSPVIDPDTPDDLGWADDGVDDTKARQVRNVIKTPTELLNSNHPLTELAEGYEYIYMTPKYRHGTHTFANSLPNIAVWWGNYGDMDREDERMPYYGEGYIEMNPEDAREEGLEDGDYVWVDADPQDRPYPEYDPDEGEDDYARALMRLRYQPAMPEGVTRSWMNVNQTSHKTYEAQEERDDGMAKSEDTDYVSLYRQGGHQSATTSFFRPTRLTDSMPRKDMAGQNIAEGFAPDVHCANGAPKEAFVKIEKESDGGTGGEGEWELVDRGIRPTNEDETMEEYLSGGFVQTSDD</sequence>
<dbReference type="Gene3D" id="2.40.40.20">
    <property type="match status" value="1"/>
</dbReference>
<keyword evidence="6" id="KW-1185">Reference proteome</keyword>
<proteinExistence type="predicted"/>
<dbReference type="InterPro" id="IPR009010">
    <property type="entry name" value="Asp_de-COase-like_dom_sf"/>
</dbReference>
<dbReference type="SUPFAM" id="SSF53706">
    <property type="entry name" value="Formate dehydrogenase/DMSO reductase, domains 1-3"/>
    <property type="match status" value="1"/>
</dbReference>
<dbReference type="Proteomes" id="UP000011693">
    <property type="component" value="Unassembled WGS sequence"/>
</dbReference>
<comment type="caution">
    <text evidence="5">The sequence shown here is derived from an EMBL/GenBank/DDBJ whole genome shotgun (WGS) entry which is preliminary data.</text>
</comment>
<dbReference type="PATRIC" id="fig|1227492.4.peg.658"/>
<accession>M0B1Y9</accession>
<dbReference type="Pfam" id="PF00384">
    <property type="entry name" value="Molybdopterin"/>
    <property type="match status" value="1"/>
</dbReference>
<dbReference type="GO" id="GO:0046872">
    <property type="term" value="F:metal ion binding"/>
    <property type="evidence" value="ECO:0007669"/>
    <property type="project" value="UniProtKB-KW"/>
</dbReference>
<evidence type="ECO:0000259" key="4">
    <source>
        <dbReference type="PROSITE" id="PS51669"/>
    </source>
</evidence>
<name>M0B1Y9_9EURY</name>
<dbReference type="PANTHER" id="PTHR43742:SF6">
    <property type="entry name" value="OXIDOREDUCTASE YYAE-RELATED"/>
    <property type="match status" value="1"/>
</dbReference>
<reference evidence="5 6" key="1">
    <citation type="journal article" date="2014" name="PLoS Genet.">
        <title>Phylogenetically driven sequencing of extremely halophilic archaea reveals strategies for static and dynamic osmo-response.</title>
        <authorList>
            <person name="Becker E.A."/>
            <person name="Seitzer P.M."/>
            <person name="Tritt A."/>
            <person name="Larsen D."/>
            <person name="Krusor M."/>
            <person name="Yao A.I."/>
            <person name="Wu D."/>
            <person name="Madern D."/>
            <person name="Eisen J.A."/>
            <person name="Darling A.E."/>
            <person name="Facciotti M.T."/>
        </authorList>
    </citation>
    <scope>NUCLEOTIDE SEQUENCE [LARGE SCALE GENOMIC DNA]</scope>
    <source>
        <strain evidence="5 6">JCM 10990</strain>
    </source>
</reference>
<evidence type="ECO:0000313" key="5">
    <source>
        <dbReference type="EMBL" id="ELZ04805.1"/>
    </source>
</evidence>